<comment type="subcellular location">
    <subcellularLocation>
        <location evidence="1">Membrane</location>
        <topology evidence="1">Multi-pass membrane protein</topology>
    </subcellularLocation>
</comment>
<dbReference type="InterPro" id="IPR027469">
    <property type="entry name" value="Cation_efflux_TMD_sf"/>
</dbReference>
<evidence type="ECO:0000259" key="7">
    <source>
        <dbReference type="Pfam" id="PF01545"/>
    </source>
</evidence>
<keyword evidence="2" id="KW-0813">Transport</keyword>
<accession>A0A840SMT2</accession>
<keyword evidence="3 6" id="KW-0812">Transmembrane</keyword>
<feature type="transmembrane region" description="Helical" evidence="6">
    <location>
        <begin position="120"/>
        <end position="137"/>
    </location>
</feature>
<proteinExistence type="predicted"/>
<evidence type="ECO:0000313" key="9">
    <source>
        <dbReference type="Proteomes" id="UP000549457"/>
    </source>
</evidence>
<name>A0A840SMT2_9RHOB</name>
<dbReference type="RefSeq" id="WP_184147068.1">
    <property type="nucleotide sequence ID" value="NZ_JACHFM010000001.1"/>
</dbReference>
<feature type="domain" description="Cation efflux protein transmembrane" evidence="7">
    <location>
        <begin position="9"/>
        <end position="215"/>
    </location>
</feature>
<keyword evidence="4 6" id="KW-1133">Transmembrane helix</keyword>
<feature type="transmembrane region" description="Helical" evidence="6">
    <location>
        <begin position="157"/>
        <end position="177"/>
    </location>
</feature>
<dbReference type="Gene3D" id="1.20.1510.10">
    <property type="entry name" value="Cation efflux protein transmembrane domain"/>
    <property type="match status" value="1"/>
</dbReference>
<dbReference type="InterPro" id="IPR058533">
    <property type="entry name" value="Cation_efflux_TM"/>
</dbReference>
<keyword evidence="5 6" id="KW-0472">Membrane</keyword>
<evidence type="ECO:0000256" key="5">
    <source>
        <dbReference type="ARBA" id="ARBA00023136"/>
    </source>
</evidence>
<dbReference type="Proteomes" id="UP000549457">
    <property type="component" value="Unassembled WGS sequence"/>
</dbReference>
<feature type="transmembrane region" description="Helical" evidence="6">
    <location>
        <begin position="183"/>
        <end position="202"/>
    </location>
</feature>
<dbReference type="AlphaFoldDB" id="A0A840SMT2"/>
<dbReference type="Pfam" id="PF01545">
    <property type="entry name" value="Cation_efflux"/>
    <property type="match status" value="1"/>
</dbReference>
<protein>
    <submittedName>
        <fullName evidence="8">Putative Co/Zn/Cd cation transporter (Cation efflux family)</fullName>
    </submittedName>
</protein>
<reference evidence="8 9" key="1">
    <citation type="submission" date="2020-08" db="EMBL/GenBank/DDBJ databases">
        <title>Genomic Encyclopedia of Type Strains, Phase IV (KMG-IV): sequencing the most valuable type-strain genomes for metagenomic binning, comparative biology and taxonomic classification.</title>
        <authorList>
            <person name="Goeker M."/>
        </authorList>
    </citation>
    <scope>NUCLEOTIDE SEQUENCE [LARGE SCALE GENOMIC DNA]</scope>
    <source>
        <strain evidence="8 9">DSM 101730</strain>
    </source>
</reference>
<evidence type="ECO:0000256" key="6">
    <source>
        <dbReference type="SAM" id="Phobius"/>
    </source>
</evidence>
<dbReference type="PANTHER" id="PTHR43840:SF15">
    <property type="entry name" value="MITOCHONDRIAL METAL TRANSPORTER 1-RELATED"/>
    <property type="match status" value="1"/>
</dbReference>
<gene>
    <name evidence="8" type="ORF">HNP73_000664</name>
</gene>
<dbReference type="InterPro" id="IPR050291">
    <property type="entry name" value="CDF_Transporter"/>
</dbReference>
<evidence type="ECO:0000313" key="8">
    <source>
        <dbReference type="EMBL" id="MBB5220743.1"/>
    </source>
</evidence>
<dbReference type="GO" id="GO:0015086">
    <property type="term" value="F:cadmium ion transmembrane transporter activity"/>
    <property type="evidence" value="ECO:0007669"/>
    <property type="project" value="TreeGrafter"/>
</dbReference>
<dbReference type="GO" id="GO:0015341">
    <property type="term" value="F:zinc efflux antiporter activity"/>
    <property type="evidence" value="ECO:0007669"/>
    <property type="project" value="TreeGrafter"/>
</dbReference>
<feature type="transmembrane region" description="Helical" evidence="6">
    <location>
        <begin position="39"/>
        <end position="57"/>
    </location>
</feature>
<organism evidence="8 9">
    <name type="scientific">Amaricoccus macauensis</name>
    <dbReference type="NCBI Taxonomy" id="57001"/>
    <lineage>
        <taxon>Bacteria</taxon>
        <taxon>Pseudomonadati</taxon>
        <taxon>Pseudomonadota</taxon>
        <taxon>Alphaproteobacteria</taxon>
        <taxon>Rhodobacterales</taxon>
        <taxon>Paracoccaceae</taxon>
        <taxon>Amaricoccus</taxon>
    </lineage>
</organism>
<dbReference type="GO" id="GO:0006882">
    <property type="term" value="P:intracellular zinc ion homeostasis"/>
    <property type="evidence" value="ECO:0007669"/>
    <property type="project" value="TreeGrafter"/>
</dbReference>
<comment type="caution">
    <text evidence="8">The sequence shown here is derived from an EMBL/GenBank/DDBJ whole genome shotgun (WGS) entry which is preliminary data.</text>
</comment>
<dbReference type="GO" id="GO:0005886">
    <property type="term" value="C:plasma membrane"/>
    <property type="evidence" value="ECO:0007669"/>
    <property type="project" value="TreeGrafter"/>
</dbReference>
<dbReference type="EMBL" id="JACHFM010000001">
    <property type="protein sequence ID" value="MBB5220743.1"/>
    <property type="molecule type" value="Genomic_DNA"/>
</dbReference>
<evidence type="ECO:0000256" key="4">
    <source>
        <dbReference type="ARBA" id="ARBA00022989"/>
    </source>
</evidence>
<evidence type="ECO:0000256" key="3">
    <source>
        <dbReference type="ARBA" id="ARBA00022692"/>
    </source>
</evidence>
<dbReference type="GO" id="GO:0015093">
    <property type="term" value="F:ferrous iron transmembrane transporter activity"/>
    <property type="evidence" value="ECO:0007669"/>
    <property type="project" value="TreeGrafter"/>
</dbReference>
<evidence type="ECO:0000256" key="1">
    <source>
        <dbReference type="ARBA" id="ARBA00004141"/>
    </source>
</evidence>
<keyword evidence="9" id="KW-1185">Reference proteome</keyword>
<feature type="transmembrane region" description="Helical" evidence="6">
    <location>
        <begin position="78"/>
        <end position="100"/>
    </location>
</feature>
<dbReference type="SUPFAM" id="SSF161111">
    <property type="entry name" value="Cation efflux protein transmembrane domain-like"/>
    <property type="match status" value="1"/>
</dbReference>
<evidence type="ECO:0000256" key="2">
    <source>
        <dbReference type="ARBA" id="ARBA00022448"/>
    </source>
</evidence>
<dbReference type="PANTHER" id="PTHR43840">
    <property type="entry name" value="MITOCHONDRIAL METAL TRANSPORTER 1-RELATED"/>
    <property type="match status" value="1"/>
</dbReference>
<sequence length="307" mass="33361">MTEQRYLSLSLTATLLLSGFGVTMGLVSGSIAIAFDAVYALIDAAMTLLALIVSRLIHQTTRPGAAGERLVKRFNMGLWHLEPLVVALNGCLLMAITLYGFVNAVTSVAAGGTDTDFGPALIYTGGAVMLCATVLFAGRHQANRLDSDLIRLDIKGWTMSGIITSALFVAFLIGFLLDGTAHAWILPYVDPVVLAVVSLAVAPRPVRIVYQAFREVLMVTPPELRQLVDRVATETVAKQGFLDYRAYVAEVGRAEQIDLYFIVPPGHPAQPIEDWDELRDEIGEAIGAEDPNRWLTITFTADPEWAE</sequence>